<reference evidence="2 3" key="1">
    <citation type="submission" date="2018-12" db="EMBL/GenBank/DDBJ databases">
        <title>Whole genome sequence of a Pandoraea apista isolate from a patient with cystic fibrosis.</title>
        <authorList>
            <person name="Kenna D.T."/>
            <person name="Turton J.F."/>
        </authorList>
    </citation>
    <scope>NUCLEOTIDE SEQUENCE [LARGE SCALE GENOMIC DNA]</scope>
    <source>
        <strain evidence="2 3">Pa13324</strain>
    </source>
</reference>
<organism evidence="2 3">
    <name type="scientific">Pandoraea apista</name>
    <dbReference type="NCBI Taxonomy" id="93218"/>
    <lineage>
        <taxon>Bacteria</taxon>
        <taxon>Pseudomonadati</taxon>
        <taxon>Pseudomonadota</taxon>
        <taxon>Betaproteobacteria</taxon>
        <taxon>Burkholderiales</taxon>
        <taxon>Burkholderiaceae</taxon>
        <taxon>Pandoraea</taxon>
    </lineage>
</organism>
<dbReference type="InterPro" id="IPR002711">
    <property type="entry name" value="HNH"/>
</dbReference>
<proteinExistence type="predicted"/>
<accession>A0ABX9ZHG7</accession>
<evidence type="ECO:0000313" key="3">
    <source>
        <dbReference type="Proteomes" id="UP000270216"/>
    </source>
</evidence>
<feature type="domain" description="HNH" evidence="1">
    <location>
        <begin position="25"/>
        <end position="60"/>
    </location>
</feature>
<dbReference type="InterPro" id="IPR003615">
    <property type="entry name" value="HNH_nuc"/>
</dbReference>
<keyword evidence="3" id="KW-1185">Reference proteome</keyword>
<gene>
    <name evidence="2" type="ORF">EJE83_25205</name>
</gene>
<dbReference type="Pfam" id="PF01844">
    <property type="entry name" value="HNH"/>
    <property type="match status" value="1"/>
</dbReference>
<feature type="non-terminal residue" evidence="2">
    <location>
        <position position="1"/>
    </location>
</feature>
<dbReference type="CDD" id="cd00085">
    <property type="entry name" value="HNHc"/>
    <property type="match status" value="1"/>
</dbReference>
<dbReference type="EMBL" id="RWHX01000089">
    <property type="protein sequence ID" value="RSK73865.1"/>
    <property type="molecule type" value="Genomic_DNA"/>
</dbReference>
<evidence type="ECO:0000313" key="2">
    <source>
        <dbReference type="EMBL" id="RSK73865.1"/>
    </source>
</evidence>
<protein>
    <recommendedName>
        <fullName evidence="1">HNH domain-containing protein</fullName>
    </recommendedName>
</protein>
<evidence type="ECO:0000259" key="1">
    <source>
        <dbReference type="Pfam" id="PF01844"/>
    </source>
</evidence>
<sequence length="77" mass="8752">TIRYFKRVLVSSDTWGRSTAGEGLIDVHHTKPVHTLAEGEITRLEDLALLCSNCHRVVHSSRRWRTVEEVAALVRQS</sequence>
<comment type="caution">
    <text evidence="2">The sequence shown here is derived from an EMBL/GenBank/DDBJ whole genome shotgun (WGS) entry which is preliminary data.</text>
</comment>
<name>A0ABX9ZHG7_9BURK</name>
<dbReference type="Proteomes" id="UP000270216">
    <property type="component" value="Unassembled WGS sequence"/>
</dbReference>